<keyword evidence="2" id="KW-1185">Reference proteome</keyword>
<name>A0ACC1MM79_9HYPO</name>
<comment type="caution">
    <text evidence="1">The sequence shown here is derived from an EMBL/GenBank/DDBJ whole genome shotgun (WGS) entry which is preliminary data.</text>
</comment>
<proteinExistence type="predicted"/>
<dbReference type="EMBL" id="JANJQO010002291">
    <property type="protein sequence ID" value="KAJ2967446.1"/>
    <property type="molecule type" value="Genomic_DNA"/>
</dbReference>
<organism evidence="1 2">
    <name type="scientific">Zarea fungicola</name>
    <dbReference type="NCBI Taxonomy" id="93591"/>
    <lineage>
        <taxon>Eukaryota</taxon>
        <taxon>Fungi</taxon>
        <taxon>Dikarya</taxon>
        <taxon>Ascomycota</taxon>
        <taxon>Pezizomycotina</taxon>
        <taxon>Sordariomycetes</taxon>
        <taxon>Hypocreomycetidae</taxon>
        <taxon>Hypocreales</taxon>
        <taxon>Cordycipitaceae</taxon>
        <taxon>Zarea</taxon>
    </lineage>
</organism>
<gene>
    <name evidence="1" type="ORF">NQ176_g9657</name>
</gene>
<evidence type="ECO:0000313" key="1">
    <source>
        <dbReference type="EMBL" id="KAJ2967446.1"/>
    </source>
</evidence>
<protein>
    <submittedName>
        <fullName evidence="1">Uncharacterized protein</fullName>
    </submittedName>
</protein>
<dbReference type="Proteomes" id="UP001143910">
    <property type="component" value="Unassembled WGS sequence"/>
</dbReference>
<evidence type="ECO:0000313" key="2">
    <source>
        <dbReference type="Proteomes" id="UP001143910"/>
    </source>
</evidence>
<accession>A0ACC1MM79</accession>
<reference evidence="1" key="1">
    <citation type="submission" date="2022-08" db="EMBL/GenBank/DDBJ databases">
        <title>Genome Sequence of Lecanicillium fungicola.</title>
        <authorList>
            <person name="Buettner E."/>
        </authorList>
    </citation>
    <scope>NUCLEOTIDE SEQUENCE</scope>
    <source>
        <strain evidence="1">Babe33</strain>
    </source>
</reference>
<sequence length="506" mass="56381">MSKSAKERDNPPPRRKSCSACVRAKRRCVYSVTLACLRCTQRNITCDFPSHRKVFQQQQQQAGTLSQHVGSMLGGLVEDVDDHLFLDTAAADVNAGIDISYGAINDFDTFLNESTVTGSEIIPSVDAGIGKHGFQFTLDDIDMNADMRVSLEPGLYGIGQPLIGDTIGYANFVSGGSYADDPDMGRAHDAESDALHYLDFCQLPAQASTTLIAPMARDLTFIPTILQQRLEYAIAVFRTAPRTMVHDIETPWSHPMLYRNGMPKCMQDTLSSCALYLSKTKINTPVIFTLMDAHVRELLAGPPPTTLPLALAHTHSLLLYQIMRLFDGDIAARARGELLITTLENATMHLHSFLHSNGEILSVGLRHNDNNGKGKDQRQHDNNPLQPVHDLWHHWLLHESARRTVLIAFYMLQAYRAMVTPHNAKPKCMALRYSWTLCRGLWKAPSALEFARSFGGRTMEVRAEDVDDFGRMWITALMGVEETEWWFAAKGGSLRGEKVMGSALVY</sequence>